<dbReference type="EMBL" id="JBHSKF010000001">
    <property type="protein sequence ID" value="MFC5285778.1"/>
    <property type="molecule type" value="Genomic_DNA"/>
</dbReference>
<gene>
    <name evidence="2" type="ORF">ACFPM7_01830</name>
</gene>
<dbReference type="InterPro" id="IPR036249">
    <property type="entry name" value="Thioredoxin-like_sf"/>
</dbReference>
<dbReference type="Pfam" id="PF00085">
    <property type="entry name" value="Thioredoxin"/>
    <property type="match status" value="1"/>
</dbReference>
<comment type="caution">
    <text evidence="2">The sequence shown here is derived from an EMBL/GenBank/DDBJ whole genome shotgun (WGS) entry which is preliminary data.</text>
</comment>
<accession>A0ABW0EHI2</accession>
<organism evidence="2 3">
    <name type="scientific">Actinokineospora guangxiensis</name>
    <dbReference type="NCBI Taxonomy" id="1490288"/>
    <lineage>
        <taxon>Bacteria</taxon>
        <taxon>Bacillati</taxon>
        <taxon>Actinomycetota</taxon>
        <taxon>Actinomycetes</taxon>
        <taxon>Pseudonocardiales</taxon>
        <taxon>Pseudonocardiaceae</taxon>
        <taxon>Actinokineospora</taxon>
    </lineage>
</organism>
<keyword evidence="3" id="KW-1185">Reference proteome</keyword>
<evidence type="ECO:0000313" key="3">
    <source>
        <dbReference type="Proteomes" id="UP001596157"/>
    </source>
</evidence>
<dbReference type="Proteomes" id="UP001596157">
    <property type="component" value="Unassembled WGS sequence"/>
</dbReference>
<evidence type="ECO:0000313" key="2">
    <source>
        <dbReference type="EMBL" id="MFC5285778.1"/>
    </source>
</evidence>
<dbReference type="Gene3D" id="3.40.30.10">
    <property type="entry name" value="Glutaredoxin"/>
    <property type="match status" value="1"/>
</dbReference>
<sequence length="135" mass="13938">MTGALVAVGTLVLATAVGLLLRTRSGRVGAARTPALPAEVLAALDPTAAVTLVQFSTTFCAPCRHTRALLADLAERTPGLAHAEIDLTDRADLARAMAVLSTPTTVAVAGGAEVLRVRGLPRRDALLEALAEHLR</sequence>
<evidence type="ECO:0000259" key="1">
    <source>
        <dbReference type="Pfam" id="PF00085"/>
    </source>
</evidence>
<feature type="domain" description="Thioredoxin" evidence="1">
    <location>
        <begin position="48"/>
        <end position="131"/>
    </location>
</feature>
<dbReference type="InterPro" id="IPR013766">
    <property type="entry name" value="Thioredoxin_domain"/>
</dbReference>
<proteinExistence type="predicted"/>
<dbReference type="RefSeq" id="WP_378243031.1">
    <property type="nucleotide sequence ID" value="NZ_JBHSKF010000001.1"/>
</dbReference>
<protein>
    <submittedName>
        <fullName evidence="2">Thioredoxin family protein</fullName>
    </submittedName>
</protein>
<reference evidence="3" key="1">
    <citation type="journal article" date="2019" name="Int. J. Syst. Evol. Microbiol.">
        <title>The Global Catalogue of Microorganisms (GCM) 10K type strain sequencing project: providing services to taxonomists for standard genome sequencing and annotation.</title>
        <authorList>
            <consortium name="The Broad Institute Genomics Platform"/>
            <consortium name="The Broad Institute Genome Sequencing Center for Infectious Disease"/>
            <person name="Wu L."/>
            <person name="Ma J."/>
        </authorList>
    </citation>
    <scope>NUCLEOTIDE SEQUENCE [LARGE SCALE GENOMIC DNA]</scope>
    <source>
        <strain evidence="3">CCUG 59778</strain>
    </source>
</reference>
<dbReference type="SUPFAM" id="SSF52833">
    <property type="entry name" value="Thioredoxin-like"/>
    <property type="match status" value="1"/>
</dbReference>
<name>A0ABW0EHI2_9PSEU</name>
<dbReference type="CDD" id="cd02947">
    <property type="entry name" value="TRX_family"/>
    <property type="match status" value="1"/>
</dbReference>